<organism evidence="3">
    <name type="scientific">Candidatus Kentrum sp. FM</name>
    <dbReference type="NCBI Taxonomy" id="2126340"/>
    <lineage>
        <taxon>Bacteria</taxon>
        <taxon>Pseudomonadati</taxon>
        <taxon>Pseudomonadota</taxon>
        <taxon>Gammaproteobacteria</taxon>
        <taxon>Candidatus Kentrum</taxon>
    </lineage>
</organism>
<evidence type="ECO:0000256" key="1">
    <source>
        <dbReference type="PROSITE-ProRule" id="PRU00221"/>
    </source>
</evidence>
<accession>A0A450TCY7</accession>
<dbReference type="SMART" id="SM00320">
    <property type="entry name" value="WD40"/>
    <property type="match status" value="2"/>
</dbReference>
<dbReference type="EMBL" id="CAADFA010000367">
    <property type="protein sequence ID" value="VFJ64357.1"/>
    <property type="molecule type" value="Genomic_DNA"/>
</dbReference>
<dbReference type="PANTHER" id="PTHR19879">
    <property type="entry name" value="TRANSCRIPTION INITIATION FACTOR TFIID"/>
    <property type="match status" value="1"/>
</dbReference>
<proteinExistence type="predicted"/>
<dbReference type="InterPro" id="IPR015943">
    <property type="entry name" value="WD40/YVTN_repeat-like_dom_sf"/>
</dbReference>
<dbReference type="InterPro" id="IPR001680">
    <property type="entry name" value="WD40_rpt"/>
</dbReference>
<evidence type="ECO:0000313" key="4">
    <source>
        <dbReference type="EMBL" id="VFK15321.1"/>
    </source>
</evidence>
<dbReference type="InterPro" id="IPR036322">
    <property type="entry name" value="WD40_repeat_dom_sf"/>
</dbReference>
<dbReference type="PANTHER" id="PTHR19879:SF9">
    <property type="entry name" value="TRANSCRIPTION INITIATION FACTOR TFIID SUBUNIT 5"/>
    <property type="match status" value="1"/>
</dbReference>
<sequence>MTTTSRPKKQESTEIGQEVMPGMRLRAICRGHTSRIGRIAWSPCSRFIASPSRDETIRVWDVESGECLAVLRGHNDLVLCVAWSAHGGWLVGLGCIPKK</sequence>
<evidence type="ECO:0000313" key="2">
    <source>
        <dbReference type="EMBL" id="VFJ64357.1"/>
    </source>
</evidence>
<dbReference type="EMBL" id="CAADEZ010000365">
    <property type="protein sequence ID" value="VFJ64831.1"/>
    <property type="molecule type" value="Genomic_DNA"/>
</dbReference>
<name>A0A450TCY7_9GAMM</name>
<dbReference type="SUPFAM" id="SSF50978">
    <property type="entry name" value="WD40 repeat-like"/>
    <property type="match status" value="1"/>
</dbReference>
<evidence type="ECO:0000313" key="3">
    <source>
        <dbReference type="EMBL" id="VFJ64831.1"/>
    </source>
</evidence>
<feature type="repeat" description="WD" evidence="1">
    <location>
        <begin position="29"/>
        <end position="70"/>
    </location>
</feature>
<dbReference type="PROSITE" id="PS50082">
    <property type="entry name" value="WD_REPEATS_2"/>
    <property type="match status" value="1"/>
</dbReference>
<keyword evidence="1" id="KW-0853">WD repeat</keyword>
<dbReference type="AlphaFoldDB" id="A0A450TCY7"/>
<dbReference type="Pfam" id="PF00400">
    <property type="entry name" value="WD40"/>
    <property type="match status" value="2"/>
</dbReference>
<dbReference type="Gene3D" id="2.130.10.10">
    <property type="entry name" value="YVTN repeat-like/Quinoprotein amine dehydrogenase"/>
    <property type="match status" value="1"/>
</dbReference>
<reference evidence="3" key="1">
    <citation type="submission" date="2019-02" db="EMBL/GenBank/DDBJ databases">
        <authorList>
            <person name="Gruber-Vodicka R. H."/>
            <person name="Seah K. B. B."/>
        </authorList>
    </citation>
    <scope>NUCLEOTIDE SEQUENCE</scope>
    <source>
        <strain evidence="3">BECK_BZ163</strain>
        <strain evidence="4">BECK_BZ164</strain>
        <strain evidence="2">BECK_BZ165</strain>
    </source>
</reference>
<dbReference type="PROSITE" id="PS50294">
    <property type="entry name" value="WD_REPEATS_REGION"/>
    <property type="match status" value="1"/>
</dbReference>
<gene>
    <name evidence="3" type="ORF">BECKFM1743A_GA0114220_103651</name>
    <name evidence="4" type="ORF">BECKFM1743B_GA0114221_103661</name>
    <name evidence="2" type="ORF">BECKFM1743C_GA0114222_103671</name>
</gene>
<dbReference type="EMBL" id="CAADFL010000366">
    <property type="protein sequence ID" value="VFK15321.1"/>
    <property type="molecule type" value="Genomic_DNA"/>
</dbReference>
<protein>
    <submittedName>
        <fullName evidence="3">WD domain-containing protein, G-beta repeat-containing protein</fullName>
    </submittedName>
</protein>